<keyword evidence="1" id="KW-0732">Signal</keyword>
<organism evidence="2 3">
    <name type="scientific">Lentilactobacillus diolivorans DSM 14421</name>
    <dbReference type="NCBI Taxonomy" id="1423739"/>
    <lineage>
        <taxon>Bacteria</taxon>
        <taxon>Bacillati</taxon>
        <taxon>Bacillota</taxon>
        <taxon>Bacilli</taxon>
        <taxon>Lactobacillales</taxon>
        <taxon>Lactobacillaceae</taxon>
        <taxon>Lentilactobacillus</taxon>
    </lineage>
</organism>
<accession>A0A0R1S7N3</accession>
<dbReference type="PATRIC" id="fig|1423739.3.peg.714"/>
<dbReference type="EMBL" id="AZEY01000079">
    <property type="protein sequence ID" value="KRL64895.1"/>
    <property type="molecule type" value="Genomic_DNA"/>
</dbReference>
<name>A0A0R1S7N3_9LACO</name>
<evidence type="ECO:0000313" key="2">
    <source>
        <dbReference type="EMBL" id="KRL64895.1"/>
    </source>
</evidence>
<evidence type="ECO:0000313" key="3">
    <source>
        <dbReference type="Proteomes" id="UP000052013"/>
    </source>
</evidence>
<dbReference type="RefSeq" id="WP_057865145.1">
    <property type="nucleotide sequence ID" value="NZ_AZEY01000079.1"/>
</dbReference>
<proteinExistence type="predicted"/>
<dbReference type="Proteomes" id="UP000052013">
    <property type="component" value="Unassembled WGS sequence"/>
</dbReference>
<feature type="signal peptide" evidence="1">
    <location>
        <begin position="1"/>
        <end position="28"/>
    </location>
</feature>
<comment type="caution">
    <text evidence="2">The sequence shown here is derived from an EMBL/GenBank/DDBJ whole genome shotgun (WGS) entry which is preliminary data.</text>
</comment>
<gene>
    <name evidence="2" type="ORF">FC85_GL000683</name>
</gene>
<dbReference type="AlphaFoldDB" id="A0A0R1S7N3"/>
<protein>
    <recommendedName>
        <fullName evidence="4">Extracellular protein</fullName>
    </recommendedName>
</protein>
<sequence>MKVTKSVLLAVATMGVGVVCLTSSNTHAATKVNPIPRVLQGSWVGTYQHRPFMYKLTKYKVQSGLTVNGHWKSKPMTFYVKTAQSTVSHSKYSLFTVSKQTNKRGYWKLRLLNSRDNLYFKPVKHNGKAALYKYHIDKEYSTPKLDNGYFYRK</sequence>
<feature type="chain" id="PRO_5006410369" description="Extracellular protein" evidence="1">
    <location>
        <begin position="29"/>
        <end position="153"/>
    </location>
</feature>
<reference evidence="2 3" key="1">
    <citation type="journal article" date="2015" name="Genome Announc.">
        <title>Expanding the biotechnology potential of lactobacilli through comparative genomics of 213 strains and associated genera.</title>
        <authorList>
            <person name="Sun Z."/>
            <person name="Harris H.M."/>
            <person name="McCann A."/>
            <person name="Guo C."/>
            <person name="Argimon S."/>
            <person name="Zhang W."/>
            <person name="Yang X."/>
            <person name="Jeffery I.B."/>
            <person name="Cooney J.C."/>
            <person name="Kagawa T.F."/>
            <person name="Liu W."/>
            <person name="Song Y."/>
            <person name="Salvetti E."/>
            <person name="Wrobel A."/>
            <person name="Rasinkangas P."/>
            <person name="Parkhill J."/>
            <person name="Rea M.C."/>
            <person name="O'Sullivan O."/>
            <person name="Ritari J."/>
            <person name="Douillard F.P."/>
            <person name="Paul Ross R."/>
            <person name="Yang R."/>
            <person name="Briner A.E."/>
            <person name="Felis G.E."/>
            <person name="de Vos W.M."/>
            <person name="Barrangou R."/>
            <person name="Klaenhammer T.R."/>
            <person name="Caufield P.W."/>
            <person name="Cui Y."/>
            <person name="Zhang H."/>
            <person name="O'Toole P.W."/>
        </authorList>
    </citation>
    <scope>NUCLEOTIDE SEQUENCE [LARGE SCALE GENOMIC DNA]</scope>
    <source>
        <strain evidence="2 3">DSM 14421</strain>
    </source>
</reference>
<evidence type="ECO:0000256" key="1">
    <source>
        <dbReference type="SAM" id="SignalP"/>
    </source>
</evidence>
<evidence type="ECO:0008006" key="4">
    <source>
        <dbReference type="Google" id="ProtNLM"/>
    </source>
</evidence>